<reference evidence="1 2" key="1">
    <citation type="journal article" date="2014" name="PLoS ONE">
        <title>Global Analysis of Gene Expression Profiles in Physic Nut (Jatropha curcas L.) Seedlings Exposed to Salt Stress.</title>
        <authorList>
            <person name="Zhang L."/>
            <person name="Zhang C."/>
            <person name="Wu P."/>
            <person name="Chen Y."/>
            <person name="Li M."/>
            <person name="Jiang H."/>
            <person name="Wu G."/>
        </authorList>
    </citation>
    <scope>NUCLEOTIDE SEQUENCE [LARGE SCALE GENOMIC DNA]</scope>
    <source>
        <strain evidence="2">cv. GZQX0401</strain>
        <tissue evidence="1">Young leaves</tissue>
    </source>
</reference>
<accession>A0A067L4Q1</accession>
<proteinExistence type="predicted"/>
<dbReference type="Proteomes" id="UP000027138">
    <property type="component" value="Unassembled WGS sequence"/>
</dbReference>
<sequence>MKLGSPVRLCTTLQFLWFKPCLICDGADDKPVMVERRGKALKNLLSMYKRHRKCEEDKKTTQKEPIVQKMDVDKASYGSKLEASKRKLHSYYQEADKVKREKQIQIIDLMDLPKAPTKPKPKVQHAKKFHHHQKVAAIAQH</sequence>
<keyword evidence="2" id="KW-1185">Reference proteome</keyword>
<name>A0A067L4Q1_JATCU</name>
<dbReference type="EMBL" id="KK914349">
    <property type="protein sequence ID" value="KDP39480.1"/>
    <property type="molecule type" value="Genomic_DNA"/>
</dbReference>
<dbReference type="AlphaFoldDB" id="A0A067L4Q1"/>
<dbReference type="OrthoDB" id="818090at2759"/>
<evidence type="ECO:0000313" key="1">
    <source>
        <dbReference type="EMBL" id="KDP39480.1"/>
    </source>
</evidence>
<organism evidence="1 2">
    <name type="scientific">Jatropha curcas</name>
    <name type="common">Barbados nut</name>
    <dbReference type="NCBI Taxonomy" id="180498"/>
    <lineage>
        <taxon>Eukaryota</taxon>
        <taxon>Viridiplantae</taxon>
        <taxon>Streptophyta</taxon>
        <taxon>Embryophyta</taxon>
        <taxon>Tracheophyta</taxon>
        <taxon>Spermatophyta</taxon>
        <taxon>Magnoliopsida</taxon>
        <taxon>eudicotyledons</taxon>
        <taxon>Gunneridae</taxon>
        <taxon>Pentapetalae</taxon>
        <taxon>rosids</taxon>
        <taxon>fabids</taxon>
        <taxon>Malpighiales</taxon>
        <taxon>Euphorbiaceae</taxon>
        <taxon>Crotonoideae</taxon>
        <taxon>Jatropheae</taxon>
        <taxon>Jatropha</taxon>
    </lineage>
</organism>
<evidence type="ECO:0000313" key="2">
    <source>
        <dbReference type="Proteomes" id="UP000027138"/>
    </source>
</evidence>
<protein>
    <submittedName>
        <fullName evidence="1">Uncharacterized protein</fullName>
    </submittedName>
</protein>
<gene>
    <name evidence="1" type="ORF">JCGZ_04144</name>
</gene>